<feature type="transmembrane region" description="Helical" evidence="4">
    <location>
        <begin position="202"/>
        <end position="221"/>
    </location>
</feature>
<keyword evidence="3 4" id="KW-0472">Membrane</keyword>
<keyword evidence="6" id="KW-1185">Reference proteome</keyword>
<dbReference type="InterPro" id="IPR052528">
    <property type="entry name" value="Sugar_transport-like"/>
</dbReference>
<feature type="transmembrane region" description="Helical" evidence="4">
    <location>
        <begin position="63"/>
        <end position="81"/>
    </location>
</feature>
<dbReference type="KEGG" id="pseo:OM33_15070"/>
<dbReference type="Pfam" id="PF07690">
    <property type="entry name" value="MFS_1"/>
    <property type="match status" value="1"/>
</dbReference>
<dbReference type="AlphaFoldDB" id="A0A0A7EKH0"/>
<dbReference type="eggNOG" id="COG2814">
    <property type="taxonomic scope" value="Bacteria"/>
</dbReference>
<evidence type="ECO:0000256" key="3">
    <source>
        <dbReference type="ARBA" id="ARBA00023136"/>
    </source>
</evidence>
<feature type="transmembrane region" description="Helical" evidence="4">
    <location>
        <begin position="342"/>
        <end position="358"/>
    </location>
</feature>
<evidence type="ECO:0000256" key="1">
    <source>
        <dbReference type="ARBA" id="ARBA00022692"/>
    </source>
</evidence>
<name>A0A0A7EKH0_9GAMM</name>
<feature type="transmembrane region" description="Helical" evidence="4">
    <location>
        <begin position="378"/>
        <end position="400"/>
    </location>
</feature>
<evidence type="ECO:0008006" key="7">
    <source>
        <dbReference type="Google" id="ProtNLM"/>
    </source>
</evidence>
<dbReference type="Proteomes" id="UP000030341">
    <property type="component" value="Chromosome 2"/>
</dbReference>
<evidence type="ECO:0000313" key="6">
    <source>
        <dbReference type="Proteomes" id="UP000030341"/>
    </source>
</evidence>
<keyword evidence="1 4" id="KW-0812">Transmembrane</keyword>
<keyword evidence="2 4" id="KW-1133">Transmembrane helix</keyword>
<dbReference type="PANTHER" id="PTHR23526:SF2">
    <property type="entry name" value="MAJOR FACILITATOR SUPERFAMILY (MFS) PROFILE DOMAIN-CONTAINING PROTEIN"/>
    <property type="match status" value="1"/>
</dbReference>
<feature type="transmembrane region" description="Helical" evidence="4">
    <location>
        <begin position="106"/>
        <end position="126"/>
    </location>
</feature>
<feature type="transmembrane region" description="Helical" evidence="4">
    <location>
        <begin position="406"/>
        <end position="426"/>
    </location>
</feature>
<reference evidence="5 6" key="1">
    <citation type="submission" date="2014-11" db="EMBL/GenBank/DDBJ databases">
        <title>Complete Genome Sequence of Pseudoalteromonas sp. Strain OCN003 Isolated from Kaneohe Bay, Oahu, Hawaii.</title>
        <authorList>
            <person name="Beurmann S."/>
            <person name="Videau P."/>
            <person name="Ushijima B."/>
            <person name="Smith A.M."/>
            <person name="Aeby G.S."/>
            <person name="Callahan S.M."/>
            <person name="Belcaid M."/>
        </authorList>
    </citation>
    <scope>NUCLEOTIDE SEQUENCE [LARGE SCALE GENOMIC DNA]</scope>
    <source>
        <strain evidence="5 6">OCN003</strain>
    </source>
</reference>
<evidence type="ECO:0000256" key="2">
    <source>
        <dbReference type="ARBA" id="ARBA00022989"/>
    </source>
</evidence>
<dbReference type="OrthoDB" id="1117124at2"/>
<dbReference type="InterPro" id="IPR011701">
    <property type="entry name" value="MFS"/>
</dbReference>
<dbReference type="STRING" id="1348114.OM33_15070"/>
<dbReference type="EMBL" id="CP009889">
    <property type="protein sequence ID" value="AIY66477.1"/>
    <property type="molecule type" value="Genomic_DNA"/>
</dbReference>
<evidence type="ECO:0000313" key="5">
    <source>
        <dbReference type="EMBL" id="AIY66477.1"/>
    </source>
</evidence>
<organism evidence="5 6">
    <name type="scientific">Pseudoalteromonas piratica</name>
    <dbReference type="NCBI Taxonomy" id="1348114"/>
    <lineage>
        <taxon>Bacteria</taxon>
        <taxon>Pseudomonadati</taxon>
        <taxon>Pseudomonadota</taxon>
        <taxon>Gammaproteobacteria</taxon>
        <taxon>Alteromonadales</taxon>
        <taxon>Pseudoalteromonadaceae</taxon>
        <taxon>Pseudoalteromonas</taxon>
    </lineage>
</organism>
<feature type="transmembrane region" description="Helical" evidence="4">
    <location>
        <begin position="171"/>
        <end position="190"/>
    </location>
</feature>
<evidence type="ECO:0000256" key="4">
    <source>
        <dbReference type="SAM" id="Phobius"/>
    </source>
</evidence>
<feature type="transmembrane region" description="Helical" evidence="4">
    <location>
        <begin position="283"/>
        <end position="303"/>
    </location>
</feature>
<protein>
    <recommendedName>
        <fullName evidence="7">MFS transporter</fullName>
    </recommendedName>
</protein>
<feature type="transmembrane region" description="Helical" evidence="4">
    <location>
        <begin position="251"/>
        <end position="271"/>
    </location>
</feature>
<sequence>MPNTSKLTDKLHARLNTNKHLECSELSDSACNVQRGNYLLLLMASMFSKIADALTSAKVVLPWMMATTGAPVFLTSLLVPIRESGAMLPQIILGAYIRGFTTRKHFLIYGALLQSLVVFALLYVALNFTGSSAGIAIVSLTVLFSLFRAISSIANKDVLGKTIDKSKRGTLSGTAASMAGAVSIALGAFLYFRDSKFGGVDILLSLGACCFLLSALSFGFIKEFAESKKEQTDTKAIVKRNLQLITDDPQFLRFVIVRSLMISSGLAAPYFVLQAQANQTSNLVSLASLVVLGGVASFISGRIWGKLADKNSKRLMTFTALINSMICGLAAIFIWLNESNSVYYLMLFFTLLIVHEGVRQGRKTYLVDMAKGNQRTDYVSVSNSFIGVVLLVIGLISGVIAQYSLVAVMACFTLFSFLAFLLSFTLNNVSKIGD</sequence>
<gene>
    <name evidence="5" type="ORF">OM33_15070</name>
</gene>
<dbReference type="Gene3D" id="1.20.1250.20">
    <property type="entry name" value="MFS general substrate transporter like domains"/>
    <property type="match status" value="2"/>
</dbReference>
<dbReference type="GO" id="GO:0022857">
    <property type="term" value="F:transmembrane transporter activity"/>
    <property type="evidence" value="ECO:0007669"/>
    <property type="project" value="InterPro"/>
</dbReference>
<dbReference type="PANTHER" id="PTHR23526">
    <property type="entry name" value="INTEGRAL MEMBRANE TRANSPORT PROTEIN-RELATED"/>
    <property type="match status" value="1"/>
</dbReference>
<accession>A0A0A7EKH0</accession>
<feature type="transmembrane region" description="Helical" evidence="4">
    <location>
        <begin position="315"/>
        <end position="336"/>
    </location>
</feature>
<dbReference type="HOGENOM" id="CLU_051156_0_0_6"/>
<proteinExistence type="predicted"/>
<feature type="transmembrane region" description="Helical" evidence="4">
    <location>
        <begin position="132"/>
        <end position="150"/>
    </location>
</feature>
<dbReference type="InterPro" id="IPR036259">
    <property type="entry name" value="MFS_trans_sf"/>
</dbReference>
<dbReference type="SUPFAM" id="SSF103473">
    <property type="entry name" value="MFS general substrate transporter"/>
    <property type="match status" value="1"/>
</dbReference>
<dbReference type="RefSeq" id="WP_040134725.1">
    <property type="nucleotide sequence ID" value="NZ_CP009889.1"/>
</dbReference>